<evidence type="ECO:0000313" key="3">
    <source>
        <dbReference type="EMBL" id="KXX81132.1"/>
    </source>
</evidence>
<dbReference type="InterPro" id="IPR003347">
    <property type="entry name" value="JmjC_dom"/>
</dbReference>
<accession>A0A175WC97</accession>
<reference evidence="3 4" key="1">
    <citation type="journal article" date="2016" name="Genome Announc.">
        <title>Genome Sequence of Madurella mycetomatis mm55, Isolated from a Human Mycetoma Case in Sudan.</title>
        <authorList>
            <person name="Smit S."/>
            <person name="Derks M.F."/>
            <person name="Bervoets S."/>
            <person name="Fahal A."/>
            <person name="van Leeuwen W."/>
            <person name="van Belkum A."/>
            <person name="van de Sande W.W."/>
        </authorList>
    </citation>
    <scope>NUCLEOTIDE SEQUENCE [LARGE SCALE GENOMIC DNA]</scope>
    <source>
        <strain evidence="4">mm55</strain>
    </source>
</reference>
<feature type="domain" description="JmjC" evidence="2">
    <location>
        <begin position="692"/>
        <end position="824"/>
    </location>
</feature>
<feature type="region of interest" description="Disordered" evidence="1">
    <location>
        <begin position="241"/>
        <end position="282"/>
    </location>
</feature>
<evidence type="ECO:0000259" key="2">
    <source>
        <dbReference type="PROSITE" id="PS51184"/>
    </source>
</evidence>
<evidence type="ECO:0000256" key="1">
    <source>
        <dbReference type="SAM" id="MobiDB-lite"/>
    </source>
</evidence>
<evidence type="ECO:0000313" key="4">
    <source>
        <dbReference type="Proteomes" id="UP000078237"/>
    </source>
</evidence>
<gene>
    <name evidence="3" type="ORF">MMYC01_204083</name>
</gene>
<name>A0A175WC97_9PEZI</name>
<dbReference type="VEuPathDB" id="FungiDB:MMYC01_204083"/>
<dbReference type="SUPFAM" id="SSF51197">
    <property type="entry name" value="Clavaminate synthase-like"/>
    <property type="match status" value="1"/>
</dbReference>
<comment type="caution">
    <text evidence="3">The sequence shown here is derived from an EMBL/GenBank/DDBJ whole genome shotgun (WGS) entry which is preliminary data.</text>
</comment>
<dbReference type="Gene3D" id="2.60.120.650">
    <property type="entry name" value="Cupin"/>
    <property type="match status" value="1"/>
</dbReference>
<dbReference type="EMBL" id="LCTW02000042">
    <property type="protein sequence ID" value="KXX81132.1"/>
    <property type="molecule type" value="Genomic_DNA"/>
</dbReference>
<keyword evidence="4" id="KW-1185">Reference proteome</keyword>
<dbReference type="OrthoDB" id="5077844at2759"/>
<proteinExistence type="predicted"/>
<dbReference type="AlphaFoldDB" id="A0A175WC97"/>
<dbReference type="PROSITE" id="PS51184">
    <property type="entry name" value="JMJC"/>
    <property type="match status" value="1"/>
</dbReference>
<protein>
    <submittedName>
        <fullName evidence="3">ATP synthase subunit alpha</fullName>
    </submittedName>
</protein>
<sequence>MRTLSNESATDEIDDHIVLSPDHVQRVTQFRNEIRLCKTDLEKYELCVRVRDDLLCEHTGVQLLAAACEHVMFTQCAGYKDWKESRDKRPAVPIGPNEADVAEWNRFLGVAKDGIEIKSKCLSALKTVAHYWGQDIVQHYQWAYRGRKYCDKLCAAAREVHDWKKAVTGLNLSMLERSQQGMSLKRRSLRASLNPIEQGDLDHLRKHPPEDGLAIDLPDGFGFDKFGLMVHEEFAAVLPEPYRNGTADSPTLPEADNADTTVPSRPNGAAISDPEEPTDPPVLPEANNADRDGLVAEVINNLLTAAADIAIHDSHNQPNPDSENTVATVTETAVPRSHDSTTSEKSIGMTLRARTKMSYEEPAGGGGTSKPRQPRLLSVDAPKIPLRCCPAEVPSTLLSALNNPFMFGAEAAEQFSPFLTQLCRSHLQLFAARTSAIASQKAISIGNQDTTSVGSLSMSTNRPARRRTASLPDIIQQMPKRPRLDGSPSFPYMHTIRSGITRDRPMHNRMADDAYRRRALAELQEKPGQAMPPRDSHGEGTNILIHKLLEQAQQPNTDNNRGIVEALFCTGDEAARLVESELPCDTPIITDGQQQFRWSKGDRPIVQLFRRMGGLDKSVSVQVPSRSSTSRSFEVRKLSEVRKRFLDQKNTSDPWNILDLQSPLPQSILPNFLTGENCQLLLQVRNTVLMEESAERVVASTQQWNEWKNVLEWVLLSEGGHNTAPHMDSHGFATWITAQEGLIGFGWMACPTEEERGAWMADPHRYTGGKWRYIVLKPGQSVFFLPGTIHFVFRVRDCQTLALGGHILQWSGIKGWMQVVLAQIRNPAITNEDMKRSAPNLVHAVAKLVAAKVKEGGVEELGSEVAVREFFESVKVRLSQSSETRKC</sequence>
<dbReference type="STRING" id="100816.A0A175WC97"/>
<organism evidence="3 4">
    <name type="scientific">Madurella mycetomatis</name>
    <dbReference type="NCBI Taxonomy" id="100816"/>
    <lineage>
        <taxon>Eukaryota</taxon>
        <taxon>Fungi</taxon>
        <taxon>Dikarya</taxon>
        <taxon>Ascomycota</taxon>
        <taxon>Pezizomycotina</taxon>
        <taxon>Sordariomycetes</taxon>
        <taxon>Sordariomycetidae</taxon>
        <taxon>Sordariales</taxon>
        <taxon>Sordariales incertae sedis</taxon>
        <taxon>Madurella</taxon>
    </lineage>
</organism>
<dbReference type="Proteomes" id="UP000078237">
    <property type="component" value="Unassembled WGS sequence"/>
</dbReference>